<dbReference type="EMBL" id="HACA01024310">
    <property type="protein sequence ID" value="CDW41671.1"/>
    <property type="molecule type" value="Transcribed_RNA"/>
</dbReference>
<proteinExistence type="predicted"/>
<protein>
    <submittedName>
        <fullName evidence="1">Uncharacterized protein</fullName>
    </submittedName>
</protein>
<accession>A0A0K2UVE5</accession>
<dbReference type="AlphaFoldDB" id="A0A0K2UVE5"/>
<reference evidence="1" key="1">
    <citation type="submission" date="2014-05" db="EMBL/GenBank/DDBJ databases">
        <authorList>
            <person name="Chronopoulou M."/>
        </authorList>
    </citation>
    <scope>NUCLEOTIDE SEQUENCE</scope>
    <source>
        <tissue evidence="1">Whole organism</tissue>
    </source>
</reference>
<sequence length="22" mass="2793">MLFIIFSQEEYIFFYIYKVTVV</sequence>
<organism evidence="1">
    <name type="scientific">Lepeophtheirus salmonis</name>
    <name type="common">Salmon louse</name>
    <name type="synonym">Caligus salmonis</name>
    <dbReference type="NCBI Taxonomy" id="72036"/>
    <lineage>
        <taxon>Eukaryota</taxon>
        <taxon>Metazoa</taxon>
        <taxon>Ecdysozoa</taxon>
        <taxon>Arthropoda</taxon>
        <taxon>Crustacea</taxon>
        <taxon>Multicrustacea</taxon>
        <taxon>Hexanauplia</taxon>
        <taxon>Copepoda</taxon>
        <taxon>Siphonostomatoida</taxon>
        <taxon>Caligidae</taxon>
        <taxon>Lepeophtheirus</taxon>
    </lineage>
</organism>
<evidence type="ECO:0000313" key="1">
    <source>
        <dbReference type="EMBL" id="CDW41671.1"/>
    </source>
</evidence>
<name>A0A0K2UVE5_LEPSM</name>